<dbReference type="EMBL" id="JBAKAZ010000082">
    <property type="protein sequence ID" value="MEL0630730.1"/>
    <property type="molecule type" value="Genomic_DNA"/>
</dbReference>
<reference evidence="1 2" key="1">
    <citation type="submission" date="2024-02" db="EMBL/GenBank/DDBJ databases">
        <title>Bacteria isolated from the canopy kelp, Nereocystis luetkeana.</title>
        <authorList>
            <person name="Pfister C.A."/>
            <person name="Younker I.T."/>
            <person name="Light S.H."/>
        </authorList>
    </citation>
    <scope>NUCLEOTIDE SEQUENCE [LARGE SCALE GENOMIC DNA]</scope>
    <source>
        <strain evidence="1 2">TI.1.05</strain>
    </source>
</reference>
<comment type="caution">
    <text evidence="1">The sequence shown here is derived from an EMBL/GenBank/DDBJ whole genome shotgun (WGS) entry which is preliminary data.</text>
</comment>
<organism evidence="1 2">
    <name type="scientific">Psychromonas aquatilis</name>
    <dbReference type="NCBI Taxonomy" id="2005072"/>
    <lineage>
        <taxon>Bacteria</taxon>
        <taxon>Pseudomonadati</taxon>
        <taxon>Pseudomonadota</taxon>
        <taxon>Gammaproteobacteria</taxon>
        <taxon>Alteromonadales</taxon>
        <taxon>Psychromonadaceae</taxon>
        <taxon>Psychromonas</taxon>
    </lineage>
</organism>
<dbReference type="InterPro" id="IPR021352">
    <property type="entry name" value="DUF2971"/>
</dbReference>
<keyword evidence="2" id="KW-1185">Reference proteome</keyword>
<dbReference type="Proteomes" id="UP001369082">
    <property type="component" value="Unassembled WGS sequence"/>
</dbReference>
<protein>
    <submittedName>
        <fullName evidence="1">DUF2971 domain-containing protein</fullName>
    </submittedName>
</protein>
<gene>
    <name evidence="1" type="ORF">V6256_14060</name>
</gene>
<evidence type="ECO:0000313" key="2">
    <source>
        <dbReference type="Proteomes" id="UP001369082"/>
    </source>
</evidence>
<sequence>LNNKTLGFSNLVALNDPFEASYSYVHYFSSTERFNNLSKNNVEEAKCIERVKGIIDSELSKYVVTCFTRTPNEPLMWAHYAEQHKGVCYCFDKTQLFNGESYKYSDIQYSNRRAKVRFFENSTTKEELKSQLGDVICSKSDAWSYEKEFRYYAPSKSLIHNFEAKALVAIILGCRFNKDNIIKIKTLIDNYNNENNHIVKLYYSTMSGSLYEMVIQKMDVTSDDTRYDVVSNEEPIQ</sequence>
<feature type="non-terminal residue" evidence="1">
    <location>
        <position position="1"/>
    </location>
</feature>
<dbReference type="Pfam" id="PF11185">
    <property type="entry name" value="DUF2971"/>
    <property type="match status" value="1"/>
</dbReference>
<proteinExistence type="predicted"/>
<dbReference type="RefSeq" id="WP_341598857.1">
    <property type="nucleotide sequence ID" value="NZ_JBAKAZ010000082.1"/>
</dbReference>
<accession>A0ABU9GTS8</accession>
<name>A0ABU9GTS8_9GAMM</name>
<evidence type="ECO:0000313" key="1">
    <source>
        <dbReference type="EMBL" id="MEL0630730.1"/>
    </source>
</evidence>